<feature type="chain" id="PRO_5044011006" evidence="1">
    <location>
        <begin position="26"/>
        <end position="91"/>
    </location>
</feature>
<keyword evidence="1" id="KW-0732">Signal</keyword>
<accession>A0AAV3QGT9</accession>
<sequence>MSLFKNIGIFLLVISASLLLSTSFAGRTVIVNNNSAKQAGSVHEVQARETSKPISHEDLVHERLLRVNTKDYGRYDPAPSFAKPRFKLIPN</sequence>
<dbReference type="AlphaFoldDB" id="A0AAV3QGT9"/>
<name>A0AAV3QGT9_LITER</name>
<dbReference type="EMBL" id="BAABME010004152">
    <property type="protein sequence ID" value="GAA0161367.1"/>
    <property type="molecule type" value="Genomic_DNA"/>
</dbReference>
<evidence type="ECO:0000256" key="1">
    <source>
        <dbReference type="SAM" id="SignalP"/>
    </source>
</evidence>
<dbReference type="InterPro" id="IPR038974">
    <property type="entry name" value="CIF1/2"/>
</dbReference>
<organism evidence="2 3">
    <name type="scientific">Lithospermum erythrorhizon</name>
    <name type="common">Purple gromwell</name>
    <name type="synonym">Lithospermum officinale var. erythrorhizon</name>
    <dbReference type="NCBI Taxonomy" id="34254"/>
    <lineage>
        <taxon>Eukaryota</taxon>
        <taxon>Viridiplantae</taxon>
        <taxon>Streptophyta</taxon>
        <taxon>Embryophyta</taxon>
        <taxon>Tracheophyta</taxon>
        <taxon>Spermatophyta</taxon>
        <taxon>Magnoliopsida</taxon>
        <taxon>eudicotyledons</taxon>
        <taxon>Gunneridae</taxon>
        <taxon>Pentapetalae</taxon>
        <taxon>asterids</taxon>
        <taxon>lamiids</taxon>
        <taxon>Boraginales</taxon>
        <taxon>Boraginaceae</taxon>
        <taxon>Boraginoideae</taxon>
        <taxon>Lithospermeae</taxon>
        <taxon>Lithospermum</taxon>
    </lineage>
</organism>
<gene>
    <name evidence="2" type="ORF">LIER_17698</name>
</gene>
<comment type="caution">
    <text evidence="2">The sequence shown here is derived from an EMBL/GenBank/DDBJ whole genome shotgun (WGS) entry which is preliminary data.</text>
</comment>
<reference evidence="2 3" key="1">
    <citation type="submission" date="2024-01" db="EMBL/GenBank/DDBJ databases">
        <title>The complete chloroplast genome sequence of Lithospermum erythrorhizon: insights into the phylogenetic relationship among Boraginaceae species and the maternal lineages of purple gromwells.</title>
        <authorList>
            <person name="Okada T."/>
            <person name="Watanabe K."/>
        </authorList>
    </citation>
    <scope>NUCLEOTIDE SEQUENCE [LARGE SCALE GENOMIC DNA]</scope>
</reference>
<feature type="signal peptide" evidence="1">
    <location>
        <begin position="1"/>
        <end position="25"/>
    </location>
</feature>
<dbReference type="Proteomes" id="UP001454036">
    <property type="component" value="Unassembled WGS sequence"/>
</dbReference>
<evidence type="ECO:0000313" key="2">
    <source>
        <dbReference type="EMBL" id="GAA0161367.1"/>
    </source>
</evidence>
<dbReference type="PANTHER" id="PTHR35290:SF2">
    <property type="entry name" value="PROTEIN CASPARIAN STRIP INTEGRITY FACTOR 1"/>
    <property type="match status" value="1"/>
</dbReference>
<evidence type="ECO:0000313" key="3">
    <source>
        <dbReference type="Proteomes" id="UP001454036"/>
    </source>
</evidence>
<proteinExistence type="predicted"/>
<keyword evidence="3" id="KW-1185">Reference proteome</keyword>
<dbReference type="PANTHER" id="PTHR35290">
    <property type="entry name" value="PROTEIN CASPARIAN STRIP INTEGRITY FACTOR 1-RELATED"/>
    <property type="match status" value="1"/>
</dbReference>
<protein>
    <submittedName>
        <fullName evidence="2">Uncharacterized protein</fullName>
    </submittedName>
</protein>